<dbReference type="Proteomes" id="UP000464671">
    <property type="component" value="Segment"/>
</dbReference>
<keyword evidence="2" id="KW-1185">Reference proteome</keyword>
<protein>
    <recommendedName>
        <fullName evidence="3">Tail assembly chaperone</fullName>
    </recommendedName>
</protein>
<reference evidence="1 2" key="1">
    <citation type="journal article" date="2020" name="Viruses">
        <title>Diversity and Host Interactions Among Virulent and Temperate Baltic Sea Flavobacterium Phages.</title>
        <authorList>
            <person name="Nilsson E."/>
            <person name="Bayfield O.W."/>
            <person name="Lundin D."/>
            <person name="Antson A.A."/>
            <person name="Holmfeldt K."/>
        </authorList>
    </citation>
    <scope>NUCLEOTIDE SEQUENCE [LARGE SCALE GENOMIC DNA]</scope>
</reference>
<dbReference type="EMBL" id="MN812239">
    <property type="protein sequence ID" value="QHB40980.1"/>
    <property type="molecule type" value="Genomic_DNA"/>
</dbReference>
<accession>A0A6B9LGX9</accession>
<evidence type="ECO:0000313" key="2">
    <source>
        <dbReference type="Proteomes" id="UP000464671"/>
    </source>
</evidence>
<organism evidence="1 2">
    <name type="scientific">Flavobacterium phage vB_FspS_tant8-1</name>
    <dbReference type="NCBI Taxonomy" id="2686278"/>
    <lineage>
        <taxon>Viruses</taxon>
        <taxon>Duplodnaviria</taxon>
        <taxon>Heunggongvirae</taxon>
        <taxon>Uroviricota</taxon>
        <taxon>Caudoviricetes</taxon>
        <taxon>Tantvirus</taxon>
        <taxon>Tantvirus tant</taxon>
    </lineage>
</organism>
<evidence type="ECO:0008006" key="3">
    <source>
        <dbReference type="Google" id="ProtNLM"/>
    </source>
</evidence>
<evidence type="ECO:0000313" key="1">
    <source>
        <dbReference type="EMBL" id="QHB40980.1"/>
    </source>
</evidence>
<gene>
    <name evidence="1" type="ORF">tant81_gp049</name>
</gene>
<sequence length="256" mass="30252">MIYKFKNHEIELFDSIHNLPILRFQRFNKYQMQAMEIGNTFEDYDQRTAKAIQFVKKGMTTEALQELENRRQAVFNAFNDFTPIGKSFAVLVKRIDKTNYDTFSPDDLDRCLQHLDKIGFGFGESIDKLKEVKKKIETELVVYYPEFFPKNGDKEQTALRVRRVNNLLDGIINKQFDDDGLFAIEKEILEHDKPNNWNVWVPNNMERTLEVDFQKFGIAVAERTNQKLDEMMTFTFYATLEHLKEKNPKKHGISNF</sequence>
<name>A0A6B9LGX9_9CAUD</name>
<proteinExistence type="predicted"/>